<dbReference type="GeneID" id="5032689"/>
<dbReference type="EMBL" id="CT868330">
    <property type="protein sequence ID" value="CAK79508.1"/>
    <property type="molecule type" value="Genomic_DNA"/>
</dbReference>
<accession>A0D8Z1</accession>
<dbReference type="Pfam" id="PF03133">
    <property type="entry name" value="TTL"/>
    <property type="match status" value="1"/>
</dbReference>
<dbReference type="Gene3D" id="3.30.470.20">
    <property type="entry name" value="ATP-grasp fold, B domain"/>
    <property type="match status" value="1"/>
</dbReference>
<sequence length="532" mass="62490">MFLQAMKFKDNRYDTQQQRLEPIQLKYSPKEPRQHTPEGFSKIGLFNSTQFQRKQSIEKRKRSSQAEGKRPQSSVQRIPRTAFLKNTFATQYVVMIIIKTGSSFVRMEITVLQLGGSYKDEVGLQNNRQVLSKFWIINCSVNFIWKQSNKGFNYSNLTQKKVCINHLEHHHEISNKNKLHDNLKMHCQRINKNMDDFVPITFSINLDSMTLQWDLKKFVDFFIQIKKEGNQKNIWLLKPPDLNRGRGIQLFSDLKVFINQVEEFCKIRSANQKTKSSSKGARGVTITYPDQNEKESGQAQISFTIDQSGSNDRIIVLQKYLETPLLYNGRKFDFRVWVLIDHTSKYYFFKEGYLRLASEHFDVNNLKSLYIHLTNNAIQKNHPGYGKYELGNQLSFQDLQHYLNQQRNTKVTSAGIVLKMKELIHQTIHCACSKLRDNRKDFQFEIFGYDFMVDKNGHIWLIEINTNPCIEESSPLLQKLIPRMLNDAFRLTIDKIFPPFKTTQENFLPNLHEYAIPGYSDKDNLWDYMGQI</sequence>
<dbReference type="AlphaFoldDB" id="A0D8Z1"/>
<evidence type="ECO:0000313" key="2">
    <source>
        <dbReference type="EMBL" id="CAK79508.1"/>
    </source>
</evidence>
<feature type="region of interest" description="Disordered" evidence="1">
    <location>
        <begin position="56"/>
        <end position="75"/>
    </location>
</feature>
<dbReference type="RefSeq" id="XP_001446905.1">
    <property type="nucleotide sequence ID" value="XM_001446868.1"/>
</dbReference>
<dbReference type="OrthoDB" id="202825at2759"/>
<dbReference type="InParanoid" id="A0D8Z1"/>
<organism evidence="2 3">
    <name type="scientific">Paramecium tetraurelia</name>
    <dbReference type="NCBI Taxonomy" id="5888"/>
    <lineage>
        <taxon>Eukaryota</taxon>
        <taxon>Sar</taxon>
        <taxon>Alveolata</taxon>
        <taxon>Ciliophora</taxon>
        <taxon>Intramacronucleata</taxon>
        <taxon>Oligohymenophorea</taxon>
        <taxon>Peniculida</taxon>
        <taxon>Parameciidae</taxon>
        <taxon>Paramecium</taxon>
    </lineage>
</organism>
<reference evidence="2 3" key="1">
    <citation type="journal article" date="2006" name="Nature">
        <title>Global trends of whole-genome duplications revealed by the ciliate Paramecium tetraurelia.</title>
        <authorList>
            <consortium name="Genoscope"/>
            <person name="Aury J.-M."/>
            <person name="Jaillon O."/>
            <person name="Duret L."/>
            <person name="Noel B."/>
            <person name="Jubin C."/>
            <person name="Porcel B.M."/>
            <person name="Segurens B."/>
            <person name="Daubin V."/>
            <person name="Anthouard V."/>
            <person name="Aiach N."/>
            <person name="Arnaiz O."/>
            <person name="Billaut A."/>
            <person name="Beisson J."/>
            <person name="Blanc I."/>
            <person name="Bouhouche K."/>
            <person name="Camara F."/>
            <person name="Duharcourt S."/>
            <person name="Guigo R."/>
            <person name="Gogendeau D."/>
            <person name="Katinka M."/>
            <person name="Keller A.-M."/>
            <person name="Kissmehl R."/>
            <person name="Klotz C."/>
            <person name="Koll F."/>
            <person name="Le Moue A."/>
            <person name="Lepere C."/>
            <person name="Malinsky S."/>
            <person name="Nowacki M."/>
            <person name="Nowak J.K."/>
            <person name="Plattner H."/>
            <person name="Poulain J."/>
            <person name="Ruiz F."/>
            <person name="Serrano V."/>
            <person name="Zagulski M."/>
            <person name="Dessen P."/>
            <person name="Betermier M."/>
            <person name="Weissenbach J."/>
            <person name="Scarpelli C."/>
            <person name="Schachter V."/>
            <person name="Sperling L."/>
            <person name="Meyer E."/>
            <person name="Cohen J."/>
            <person name="Wincker P."/>
        </authorList>
    </citation>
    <scope>NUCLEOTIDE SEQUENCE [LARGE SCALE GENOMIC DNA]</scope>
    <source>
        <strain evidence="2 3">Stock d4-2</strain>
    </source>
</reference>
<dbReference type="PANTHER" id="PTHR46069:SF1">
    <property type="entry name" value="CHROMOSOME UNDETERMINED SCAFFOLD_125, WHOLE GENOME SHOTGUN SEQUENCE"/>
    <property type="match status" value="1"/>
</dbReference>
<dbReference type="SUPFAM" id="SSF56059">
    <property type="entry name" value="Glutathione synthetase ATP-binding domain-like"/>
    <property type="match status" value="1"/>
</dbReference>
<dbReference type="Gene3D" id="3.30.1490.20">
    <property type="entry name" value="ATP-grasp fold, A domain"/>
    <property type="match status" value="1"/>
</dbReference>
<dbReference type="GO" id="GO:0005524">
    <property type="term" value="F:ATP binding"/>
    <property type="evidence" value="ECO:0007669"/>
    <property type="project" value="InterPro"/>
</dbReference>
<evidence type="ECO:0000256" key="1">
    <source>
        <dbReference type="SAM" id="MobiDB-lite"/>
    </source>
</evidence>
<proteinExistence type="predicted"/>
<dbReference type="PANTHER" id="PTHR46069">
    <property type="entry name" value="TUBULIN TYROSINE LIGASE"/>
    <property type="match status" value="1"/>
</dbReference>
<feature type="region of interest" description="Disordered" evidence="1">
    <location>
        <begin position="9"/>
        <end position="41"/>
    </location>
</feature>
<dbReference type="KEGG" id="ptm:GSPATT00014454001"/>
<dbReference type="STRING" id="5888.A0D8Z1"/>
<dbReference type="HOGENOM" id="CLU_010494_0_0_1"/>
<dbReference type="OMA" id="HPGYGKY"/>
<dbReference type="InterPro" id="IPR013815">
    <property type="entry name" value="ATP_grasp_subdomain_1"/>
</dbReference>
<dbReference type="InterPro" id="IPR004344">
    <property type="entry name" value="TTL/TTLL_fam"/>
</dbReference>
<protein>
    <recommendedName>
        <fullName evidence="4">Tubulin-tyrosine ligase family protein</fullName>
    </recommendedName>
</protein>
<name>A0D8Z1_PARTE</name>
<evidence type="ECO:0008006" key="4">
    <source>
        <dbReference type="Google" id="ProtNLM"/>
    </source>
</evidence>
<keyword evidence="3" id="KW-1185">Reference proteome</keyword>
<dbReference type="PROSITE" id="PS51221">
    <property type="entry name" value="TTL"/>
    <property type="match status" value="1"/>
</dbReference>
<dbReference type="Proteomes" id="UP000000600">
    <property type="component" value="Unassembled WGS sequence"/>
</dbReference>
<dbReference type="eggNOG" id="KOG2157">
    <property type="taxonomic scope" value="Eukaryota"/>
</dbReference>
<evidence type="ECO:0000313" key="3">
    <source>
        <dbReference type="Proteomes" id="UP000000600"/>
    </source>
</evidence>
<gene>
    <name evidence="2" type="ORF">GSPATT00014454001</name>
</gene>